<dbReference type="KEGG" id="asim:FE240_04475"/>
<dbReference type="Gene3D" id="3.10.180.10">
    <property type="entry name" value="2,3-Dihydroxybiphenyl 1,2-Dioxygenase, domain 1"/>
    <property type="match status" value="1"/>
</dbReference>
<dbReference type="RefSeq" id="WP_193003534.1">
    <property type="nucleotide sequence ID" value="NZ_CP040449.1"/>
</dbReference>
<dbReference type="PROSITE" id="PS51819">
    <property type="entry name" value="VOC"/>
    <property type="match status" value="1"/>
</dbReference>
<dbReference type="InterPro" id="IPR029068">
    <property type="entry name" value="Glyas_Bleomycin-R_OHBP_Dase"/>
</dbReference>
<sequence length="122" mass="13758">MFDHVEIRTAHFSASRHFYETVLRPLRIEPKWANEQEAGFGKMNGDKVAFLIAHDEAAPSGPCHLAFRAAHQSEVDAFYRAGIQAGFRCNGKPGLRKHYSPNYYAAFLFDPDGNNIEAVVYL</sequence>
<name>A0A5J6WUS0_9GAMM</name>
<dbReference type="CDD" id="cd07262">
    <property type="entry name" value="VOC_like"/>
    <property type="match status" value="1"/>
</dbReference>
<dbReference type="PANTHER" id="PTHR35006:SF2">
    <property type="entry name" value="GLYOXALASE FAMILY PROTEIN (AFU_ORTHOLOGUE AFUA_5G14830)"/>
    <property type="match status" value="1"/>
</dbReference>
<evidence type="ECO:0000259" key="1">
    <source>
        <dbReference type="PROSITE" id="PS51819"/>
    </source>
</evidence>
<dbReference type="PANTHER" id="PTHR35006">
    <property type="entry name" value="GLYOXALASE FAMILY PROTEIN (AFU_ORTHOLOGUE AFUA_5G14830)"/>
    <property type="match status" value="1"/>
</dbReference>
<dbReference type="SUPFAM" id="SSF54593">
    <property type="entry name" value="Glyoxalase/Bleomycin resistance protein/Dihydroxybiphenyl dioxygenase"/>
    <property type="match status" value="1"/>
</dbReference>
<dbReference type="Proteomes" id="UP000594034">
    <property type="component" value="Chromosome"/>
</dbReference>
<dbReference type="AlphaFoldDB" id="A0A5J6WUS0"/>
<dbReference type="EMBL" id="CP040449">
    <property type="protein sequence ID" value="QFI54014.1"/>
    <property type="molecule type" value="Genomic_DNA"/>
</dbReference>
<keyword evidence="3" id="KW-1185">Reference proteome</keyword>
<proteinExistence type="predicted"/>
<evidence type="ECO:0000313" key="3">
    <source>
        <dbReference type="Proteomes" id="UP000594034"/>
    </source>
</evidence>
<dbReference type="Pfam" id="PF00903">
    <property type="entry name" value="Glyoxalase"/>
    <property type="match status" value="1"/>
</dbReference>
<accession>A0A5J6WUS0</accession>
<evidence type="ECO:0000313" key="2">
    <source>
        <dbReference type="EMBL" id="QFI54014.1"/>
    </source>
</evidence>
<dbReference type="InterPro" id="IPR037523">
    <property type="entry name" value="VOC_core"/>
</dbReference>
<reference evidence="2 3" key="1">
    <citation type="submission" date="2019-05" db="EMBL/GenBank/DDBJ databases">
        <title>OXA-830, a novel chromosomally encoded expanded-spectrum class D beta-lactamase in Aeromonas simiae.</title>
        <authorList>
            <person name="Zhou W."/>
            <person name="Chen Q."/>
        </authorList>
    </citation>
    <scope>NUCLEOTIDE SEQUENCE [LARGE SCALE GENOMIC DNA]</scope>
    <source>
        <strain evidence="2 3">A6</strain>
    </source>
</reference>
<organism evidence="2 3">
    <name type="scientific">Aeromonas simiae</name>
    <dbReference type="NCBI Taxonomy" id="218936"/>
    <lineage>
        <taxon>Bacteria</taxon>
        <taxon>Pseudomonadati</taxon>
        <taxon>Pseudomonadota</taxon>
        <taxon>Gammaproteobacteria</taxon>
        <taxon>Aeromonadales</taxon>
        <taxon>Aeromonadaceae</taxon>
        <taxon>Aeromonas</taxon>
    </lineage>
</organism>
<protein>
    <submittedName>
        <fullName evidence="2">VOC family protein</fullName>
    </submittedName>
</protein>
<dbReference type="InterPro" id="IPR004360">
    <property type="entry name" value="Glyas_Fos-R_dOase_dom"/>
</dbReference>
<feature type="domain" description="VOC" evidence="1">
    <location>
        <begin position="1"/>
        <end position="121"/>
    </location>
</feature>
<gene>
    <name evidence="2" type="ORF">FE240_04475</name>
</gene>